<dbReference type="InterPro" id="IPR008969">
    <property type="entry name" value="CarboxyPept-like_regulatory"/>
</dbReference>
<dbReference type="Proteomes" id="UP000001601">
    <property type="component" value="Unassembled WGS sequence"/>
</dbReference>
<dbReference type="SUPFAM" id="SSF49464">
    <property type="entry name" value="Carboxypeptidase regulatory domain-like"/>
    <property type="match status" value="1"/>
</dbReference>
<evidence type="ECO:0008006" key="3">
    <source>
        <dbReference type="Google" id="ProtNLM"/>
    </source>
</evidence>
<dbReference type="Pfam" id="PF13715">
    <property type="entry name" value="CarbopepD_reg_2"/>
    <property type="match status" value="1"/>
</dbReference>
<keyword evidence="2" id="KW-1185">Reference proteome</keyword>
<name>A3XLQ1_LEEBM</name>
<evidence type="ECO:0000313" key="1">
    <source>
        <dbReference type="EMBL" id="EAQ49525.1"/>
    </source>
</evidence>
<dbReference type="STRING" id="398720.MED217_11739"/>
<proteinExistence type="predicted"/>
<reference evidence="1 2" key="1">
    <citation type="journal article" date="2007" name="Nature">
        <title>Light stimulates growth of proteorhodopsin-containing marine Flavobacteria.</title>
        <authorList>
            <person name="Gomez-Consarnau L."/>
            <person name="Gonzalez J.M."/>
            <person name="Coll-Llado M."/>
            <person name="Gourdon P."/>
            <person name="Pascher T."/>
            <person name="Neutze R."/>
            <person name="Pedros-Alio C."/>
            <person name="Pinhassi J."/>
        </authorList>
    </citation>
    <scope>NUCLEOTIDE SEQUENCE [LARGE SCALE GENOMIC DNA]</scope>
    <source>
        <strain evidence="1 2">MED217</strain>
    </source>
</reference>
<dbReference type="AlphaFoldDB" id="A3XLQ1"/>
<organism evidence="1 2">
    <name type="scientific">Leeuwenhoekiella blandensis (strain CECT 7118 / CCUG 51940 / KCTC 22103 / MED217)</name>
    <name type="common">Flavobacterium sp. (strain MED217)</name>
    <dbReference type="NCBI Taxonomy" id="398720"/>
    <lineage>
        <taxon>Bacteria</taxon>
        <taxon>Pseudomonadati</taxon>
        <taxon>Bacteroidota</taxon>
        <taxon>Flavobacteriia</taxon>
        <taxon>Flavobacteriales</taxon>
        <taxon>Flavobacteriaceae</taxon>
        <taxon>Leeuwenhoekiella</taxon>
    </lineage>
</organism>
<evidence type="ECO:0000313" key="2">
    <source>
        <dbReference type="Proteomes" id="UP000001601"/>
    </source>
</evidence>
<protein>
    <recommendedName>
        <fullName evidence="3">Carboxypeptidase-like regulatory domain-containing protein</fullName>
    </recommendedName>
</protein>
<comment type="caution">
    <text evidence="1">The sequence shown here is derived from an EMBL/GenBank/DDBJ whole genome shotgun (WGS) entry which is preliminary data.</text>
</comment>
<dbReference type="EMBL" id="AANC01000004">
    <property type="protein sequence ID" value="EAQ49525.1"/>
    <property type="molecule type" value="Genomic_DNA"/>
</dbReference>
<sequence>MINKLFLFLSFVCFSIYGQTTSVQGKVVNKETQEGIPFGHLIITKLKKGTSTDEEGNFILTFETNEAEELVKISSVGYVDRRLKVKELTGQITLEPKIDDLGEVRIYDIKDKKHKRVNPFIGARIVGLGNFSGGAYPSALARHYERPEKFDQGCFIKEVEIDFYRVIGKPSPAAKFRLRVLRVSEDGKPGSDLLVEDLILKKEANARSIKIDLLPYKIAVPQKGLFIVVEHIFIPENRFLERLSIKDAETGNFKTYEVARYAPIFKGVEVDQKSDSRSYYKSLEGWKAVAQLNTANSILAGSAPAPAFKVLFTD</sequence>
<accession>A3XLQ1</accession>
<gene>
    <name evidence="1" type="ORF">MED217_11739</name>
</gene>
<dbReference type="HOGENOM" id="CLU_885529_0_0_10"/>
<dbReference type="eggNOG" id="ENOG5032R8V">
    <property type="taxonomic scope" value="Bacteria"/>
</dbReference>
<dbReference type="RefSeq" id="WP_009780714.1">
    <property type="nucleotide sequence ID" value="NZ_CH672395.1"/>
</dbReference>
<dbReference type="OrthoDB" id="914976at2"/>